<dbReference type="InterPro" id="IPR013098">
    <property type="entry name" value="Ig_I-set"/>
</dbReference>
<dbReference type="GeneTree" id="ENSGT01110000267173"/>
<dbReference type="SUPFAM" id="SSF48726">
    <property type="entry name" value="Immunoglobulin"/>
    <property type="match status" value="1"/>
</dbReference>
<name>A0A3Q3DI65_HIPCM</name>
<dbReference type="InterPro" id="IPR007110">
    <property type="entry name" value="Ig-like_dom"/>
</dbReference>
<dbReference type="STRING" id="109280.ENSHCOP00000012830"/>
<reference evidence="2" key="1">
    <citation type="submission" date="2025-08" db="UniProtKB">
        <authorList>
            <consortium name="Ensembl"/>
        </authorList>
    </citation>
    <scope>IDENTIFICATION</scope>
</reference>
<dbReference type="Ensembl" id="ENSHCOT00000019978.1">
    <property type="protein sequence ID" value="ENSHCOP00000012830.1"/>
    <property type="gene ID" value="ENSHCOG00000015904.1"/>
</dbReference>
<accession>A0A3Q3DI65</accession>
<dbReference type="Proteomes" id="UP000264820">
    <property type="component" value="Unplaced"/>
</dbReference>
<dbReference type="PROSITE" id="PS50835">
    <property type="entry name" value="IG_LIKE"/>
    <property type="match status" value="1"/>
</dbReference>
<keyword evidence="3" id="KW-1185">Reference proteome</keyword>
<reference evidence="2" key="2">
    <citation type="submission" date="2025-09" db="UniProtKB">
        <authorList>
            <consortium name="Ensembl"/>
        </authorList>
    </citation>
    <scope>IDENTIFICATION</scope>
</reference>
<dbReference type="InterPro" id="IPR013783">
    <property type="entry name" value="Ig-like_fold"/>
</dbReference>
<evidence type="ECO:0000313" key="3">
    <source>
        <dbReference type="Proteomes" id="UP000264820"/>
    </source>
</evidence>
<dbReference type="FunFam" id="2.60.40.10:FF:000714">
    <property type="entry name" value="Titin novex-3"/>
    <property type="match status" value="1"/>
</dbReference>
<dbReference type="PANTHER" id="PTHR47633">
    <property type="entry name" value="IMMUNOGLOBULIN"/>
    <property type="match status" value="1"/>
</dbReference>
<organism evidence="2 3">
    <name type="scientific">Hippocampus comes</name>
    <name type="common">Tiger tail seahorse</name>
    <dbReference type="NCBI Taxonomy" id="109280"/>
    <lineage>
        <taxon>Eukaryota</taxon>
        <taxon>Metazoa</taxon>
        <taxon>Chordata</taxon>
        <taxon>Craniata</taxon>
        <taxon>Vertebrata</taxon>
        <taxon>Euteleostomi</taxon>
        <taxon>Actinopterygii</taxon>
        <taxon>Neopterygii</taxon>
        <taxon>Teleostei</taxon>
        <taxon>Neoteleostei</taxon>
        <taxon>Acanthomorphata</taxon>
        <taxon>Syngnathiaria</taxon>
        <taxon>Syngnathiformes</taxon>
        <taxon>Syngnathoidei</taxon>
        <taxon>Syngnathidae</taxon>
        <taxon>Hippocampus</taxon>
    </lineage>
</organism>
<feature type="domain" description="Ig-like" evidence="1">
    <location>
        <begin position="44"/>
        <end position="128"/>
    </location>
</feature>
<proteinExistence type="predicted"/>
<dbReference type="AlphaFoldDB" id="A0A3Q3DI65"/>
<dbReference type="Pfam" id="PF07679">
    <property type="entry name" value="I-set"/>
    <property type="match status" value="1"/>
</dbReference>
<dbReference type="OMA" id="KFLHDED"/>
<dbReference type="InterPro" id="IPR036179">
    <property type="entry name" value="Ig-like_dom_sf"/>
</dbReference>
<evidence type="ECO:0000259" key="1">
    <source>
        <dbReference type="PROSITE" id="PS50835"/>
    </source>
</evidence>
<dbReference type="InterPro" id="IPR003598">
    <property type="entry name" value="Ig_sub2"/>
</dbReference>
<dbReference type="Gene3D" id="2.60.40.10">
    <property type="entry name" value="Immunoglobulins"/>
    <property type="match status" value="1"/>
</dbReference>
<protein>
    <recommendedName>
        <fullName evidence="1">Ig-like domain-containing protein</fullName>
    </recommendedName>
</protein>
<dbReference type="SMART" id="SM00408">
    <property type="entry name" value="IGc2"/>
    <property type="match status" value="1"/>
</dbReference>
<sequence length="142" mass="15034">ISGRSQPASAAPSRNVKCFRRVSREEESTSQVSAVEPESRAVAPFFVKTPGVQKLVEGASVVFRCQVGGSPAPHVIWKKGGVPLTVASHKESGVCQLLMSMTFADDAGEYCVLARNRLGEASATARLLEEGRSRSQSALASS</sequence>
<evidence type="ECO:0000313" key="2">
    <source>
        <dbReference type="Ensembl" id="ENSHCOP00000012830.1"/>
    </source>
</evidence>